<protein>
    <submittedName>
        <fullName evidence="7">Oxidoreductase</fullName>
    </submittedName>
</protein>
<dbReference type="InterPro" id="IPR012951">
    <property type="entry name" value="BBE"/>
</dbReference>
<dbReference type="Gene3D" id="3.40.462.20">
    <property type="match status" value="1"/>
</dbReference>
<dbReference type="Pfam" id="PF08031">
    <property type="entry name" value="BBE"/>
    <property type="match status" value="1"/>
</dbReference>
<comment type="cofactor">
    <cofactor evidence="1">
        <name>FAD</name>
        <dbReference type="ChEBI" id="CHEBI:57692"/>
    </cofactor>
</comment>
<evidence type="ECO:0000256" key="1">
    <source>
        <dbReference type="ARBA" id="ARBA00001974"/>
    </source>
</evidence>
<keyword evidence="8" id="KW-1185">Reference proteome</keyword>
<organism evidence="7 8">
    <name type="scientific">Nocardioides luteus</name>
    <dbReference type="NCBI Taxonomy" id="1844"/>
    <lineage>
        <taxon>Bacteria</taxon>
        <taxon>Bacillati</taxon>
        <taxon>Actinomycetota</taxon>
        <taxon>Actinomycetes</taxon>
        <taxon>Propionibacteriales</taxon>
        <taxon>Nocardioidaceae</taxon>
        <taxon>Nocardioides</taxon>
    </lineage>
</organism>
<dbReference type="SUPFAM" id="SSF55103">
    <property type="entry name" value="FAD-linked oxidases, C-terminal domain"/>
    <property type="match status" value="1"/>
</dbReference>
<evidence type="ECO:0000256" key="4">
    <source>
        <dbReference type="ARBA" id="ARBA00022827"/>
    </source>
</evidence>
<dbReference type="Pfam" id="PF01565">
    <property type="entry name" value="FAD_binding_4"/>
    <property type="match status" value="1"/>
</dbReference>
<dbReference type="PANTHER" id="PTHR42973">
    <property type="entry name" value="BINDING OXIDOREDUCTASE, PUTATIVE (AFU_ORTHOLOGUE AFUA_1G17690)-RELATED"/>
    <property type="match status" value="1"/>
</dbReference>
<gene>
    <name evidence="7" type="ORF">GCM10017579_37190</name>
</gene>
<keyword evidence="4" id="KW-0274">FAD</keyword>
<dbReference type="PROSITE" id="PS00862">
    <property type="entry name" value="OX2_COVAL_FAD"/>
    <property type="match status" value="1"/>
</dbReference>
<reference evidence="7" key="1">
    <citation type="journal article" date="2014" name="Int. J. Syst. Evol. Microbiol.">
        <title>Complete genome of a new Firmicutes species belonging to the dominant human colonic microbiota ('Ruminococcus bicirculans') reveals two chromosomes and a selective capacity to utilize plant glucans.</title>
        <authorList>
            <consortium name="NISC Comparative Sequencing Program"/>
            <person name="Wegmann U."/>
            <person name="Louis P."/>
            <person name="Goesmann A."/>
            <person name="Henrissat B."/>
            <person name="Duncan S.H."/>
            <person name="Flint H.J."/>
        </authorList>
    </citation>
    <scope>NUCLEOTIDE SEQUENCE</scope>
    <source>
        <strain evidence="7">VKM Ac-1246</strain>
    </source>
</reference>
<dbReference type="SUPFAM" id="SSF56176">
    <property type="entry name" value="FAD-binding/transporter-associated domain-like"/>
    <property type="match status" value="1"/>
</dbReference>
<dbReference type="InterPro" id="IPR016164">
    <property type="entry name" value="FAD-linked_Oxase-like_C"/>
</dbReference>
<accession>A0ABQ5T1I5</accession>
<dbReference type="Gene3D" id="3.30.43.10">
    <property type="entry name" value="Uridine Diphospho-n-acetylenolpyruvylglucosamine Reductase, domain 2"/>
    <property type="match status" value="1"/>
</dbReference>
<dbReference type="EMBL" id="BSEL01000007">
    <property type="protein sequence ID" value="GLJ69683.1"/>
    <property type="molecule type" value="Genomic_DNA"/>
</dbReference>
<dbReference type="InterPro" id="IPR036318">
    <property type="entry name" value="FAD-bd_PCMH-like_sf"/>
</dbReference>
<reference evidence="7" key="2">
    <citation type="submission" date="2023-01" db="EMBL/GenBank/DDBJ databases">
        <authorList>
            <person name="Sun Q."/>
            <person name="Evtushenko L."/>
        </authorList>
    </citation>
    <scope>NUCLEOTIDE SEQUENCE</scope>
    <source>
        <strain evidence="7">VKM Ac-1246</strain>
    </source>
</reference>
<keyword evidence="3" id="KW-0285">Flavoprotein</keyword>
<comment type="caution">
    <text evidence="7">The sequence shown here is derived from an EMBL/GenBank/DDBJ whole genome shotgun (WGS) entry which is preliminary data.</text>
</comment>
<proteinExistence type="inferred from homology"/>
<dbReference type="InterPro" id="IPR050416">
    <property type="entry name" value="FAD-linked_Oxidoreductase"/>
</dbReference>
<evidence type="ECO:0000256" key="3">
    <source>
        <dbReference type="ARBA" id="ARBA00022630"/>
    </source>
</evidence>
<dbReference type="InterPro" id="IPR016166">
    <property type="entry name" value="FAD-bd_PCMH"/>
</dbReference>
<keyword evidence="5" id="KW-0560">Oxidoreductase</keyword>
<evidence type="ECO:0000256" key="2">
    <source>
        <dbReference type="ARBA" id="ARBA00005466"/>
    </source>
</evidence>
<dbReference type="Gene3D" id="3.30.465.10">
    <property type="match status" value="1"/>
</dbReference>
<comment type="similarity">
    <text evidence="2">Belongs to the oxygen-dependent FAD-linked oxidoreductase family.</text>
</comment>
<evidence type="ECO:0000313" key="7">
    <source>
        <dbReference type="EMBL" id="GLJ69683.1"/>
    </source>
</evidence>
<feature type="domain" description="FAD-binding PCMH-type" evidence="6">
    <location>
        <begin position="45"/>
        <end position="215"/>
    </location>
</feature>
<dbReference type="PROSITE" id="PS51387">
    <property type="entry name" value="FAD_PCMH"/>
    <property type="match status" value="1"/>
</dbReference>
<dbReference type="InterPro" id="IPR016169">
    <property type="entry name" value="FAD-bd_PCMH_sub2"/>
</dbReference>
<dbReference type="InterPro" id="IPR006094">
    <property type="entry name" value="Oxid_FAD_bind_N"/>
</dbReference>
<dbReference type="PANTHER" id="PTHR42973:SF39">
    <property type="entry name" value="FAD-BINDING PCMH-TYPE DOMAIN-CONTAINING PROTEIN"/>
    <property type="match status" value="1"/>
</dbReference>
<dbReference type="Proteomes" id="UP001142292">
    <property type="component" value="Unassembled WGS sequence"/>
</dbReference>
<sequence>MRQLSQSDAGGMTTINQLHESVRARVVTPEDSGYDEARAVWNGMIDRRPAAIVQAAEVGDVVAAVNFCRESGLPLAVRGGGHSAPGFGTIDDGLVIDLSPMRSVEVDPTARTAGAGGGATLGDLNEATHKHGLATPGGIVSTTGVGGLTLGGGIGYLTRGFGLSIDNLRSAEVVTADGQVRRASESENPDLFWALRGGSGNFGVVTTFEFDLHPVDEVVVGLFFYELEHVGDLLRFFRTWVQEADERYGAFPAFQVAPPLPFLPEERHGDTFCAAVVHWSGPVEEGEAAMQPFRDLAPRVGEMVSPMPYPWLNSAFDDLFPRGVRSYWKGNYVTELTDEAIEVHLAHGPKAPNASSTMHLYPINGAASRVGATDTAFSYRHATFSTVIVSAWTDPADDAANIGWVREYAEALTPHSEAGGYVNFMSEDDQGRVSNNYGSNFARLREVKDEYDPGNLFGHNQNVPPRGA</sequence>
<evidence type="ECO:0000256" key="5">
    <source>
        <dbReference type="ARBA" id="ARBA00023002"/>
    </source>
</evidence>
<evidence type="ECO:0000259" key="6">
    <source>
        <dbReference type="PROSITE" id="PS51387"/>
    </source>
</evidence>
<dbReference type="InterPro" id="IPR016167">
    <property type="entry name" value="FAD-bd_PCMH_sub1"/>
</dbReference>
<dbReference type="InterPro" id="IPR006093">
    <property type="entry name" value="Oxy_OxRdtase_FAD_BS"/>
</dbReference>
<evidence type="ECO:0000313" key="8">
    <source>
        <dbReference type="Proteomes" id="UP001142292"/>
    </source>
</evidence>
<name>A0ABQ5T1I5_9ACTN</name>